<dbReference type="RefSeq" id="WP_137698495.1">
    <property type="nucleotide sequence ID" value="NZ_CP061336.1"/>
</dbReference>
<evidence type="ECO:0000313" key="1">
    <source>
        <dbReference type="EMBL" id="QNU68071.1"/>
    </source>
</evidence>
<dbReference type="EMBL" id="CP061336">
    <property type="protein sequence ID" value="QNU68071.1"/>
    <property type="molecule type" value="Genomic_DNA"/>
</dbReference>
<sequence>MKLIDIVALIILAVGFAIVLLSKVIVNKFNLVEKQECKYASELSEEELQNYKLNKASFNMKLTGLIITIPGFVLLIFSNKI</sequence>
<evidence type="ECO:0000313" key="2">
    <source>
        <dbReference type="Proteomes" id="UP000306409"/>
    </source>
</evidence>
<proteinExistence type="predicted"/>
<evidence type="ECO:0008006" key="3">
    <source>
        <dbReference type="Google" id="ProtNLM"/>
    </source>
</evidence>
<gene>
    <name evidence="1" type="ORF">EHE19_006415</name>
</gene>
<dbReference type="OrthoDB" id="2087129at2"/>
<name>A0A4V6ENG8_9FIRM</name>
<dbReference type="Proteomes" id="UP000306409">
    <property type="component" value="Chromosome"/>
</dbReference>
<protein>
    <recommendedName>
        <fullName evidence="3">DUF3784 domain-containing protein</fullName>
    </recommendedName>
</protein>
<accession>A0A4V6ENG8</accession>
<organism evidence="1 2">
    <name type="scientific">Ruminiclostridium herbifermentans</name>
    <dbReference type="NCBI Taxonomy" id="2488810"/>
    <lineage>
        <taxon>Bacteria</taxon>
        <taxon>Bacillati</taxon>
        <taxon>Bacillota</taxon>
        <taxon>Clostridia</taxon>
        <taxon>Eubacteriales</taxon>
        <taxon>Oscillospiraceae</taxon>
        <taxon>Ruminiclostridium</taxon>
    </lineage>
</organism>
<keyword evidence="2" id="KW-1185">Reference proteome</keyword>
<reference evidence="1 2" key="1">
    <citation type="submission" date="2020-09" db="EMBL/GenBank/DDBJ databases">
        <title>Characterization and genome sequencing of Ruminiclostridium sp. nov. MA18.</title>
        <authorList>
            <person name="Rettenmaier R."/>
            <person name="Kowollik M.-L."/>
            <person name="Liebl W."/>
            <person name="Zverlov V."/>
        </authorList>
    </citation>
    <scope>NUCLEOTIDE SEQUENCE [LARGE SCALE GENOMIC DNA]</scope>
    <source>
        <strain evidence="1 2">MA18</strain>
    </source>
</reference>
<dbReference type="KEGG" id="rher:EHE19_006415"/>
<dbReference type="AlphaFoldDB" id="A0A4V6ENG8"/>